<gene>
    <name evidence="1" type="ORF">DDB_G0292962</name>
</gene>
<protein>
    <recommendedName>
        <fullName evidence="3">LRAT domain-containing protein</fullName>
    </recommendedName>
</protein>
<dbReference type="dictyBase" id="DDB_G0292962"/>
<comment type="caution">
    <text evidence="1">The sequence shown here is derived from an EMBL/GenBank/DDBJ whole genome shotgun (WGS) entry which is preliminary data.</text>
</comment>
<accession>Q54CN4</accession>
<dbReference type="EMBL" id="AAFI02000197">
    <property type="protein sequence ID" value="EAL61030.1"/>
    <property type="molecule type" value="Genomic_DNA"/>
</dbReference>
<organism evidence="1 2">
    <name type="scientific">Dictyostelium discoideum</name>
    <name type="common">Social amoeba</name>
    <dbReference type="NCBI Taxonomy" id="44689"/>
    <lineage>
        <taxon>Eukaryota</taxon>
        <taxon>Amoebozoa</taxon>
        <taxon>Evosea</taxon>
        <taxon>Eumycetozoa</taxon>
        <taxon>Dictyostelia</taxon>
        <taxon>Dictyosteliales</taxon>
        <taxon>Dictyosteliaceae</taxon>
        <taxon>Dictyostelium</taxon>
    </lineage>
</organism>
<dbReference type="AlphaFoldDB" id="Q54CN4"/>
<dbReference type="Proteomes" id="UP000002195">
    <property type="component" value="Unassembled WGS sequence"/>
</dbReference>
<dbReference type="InParanoid" id="Q54CN4"/>
<reference evidence="1 2" key="1">
    <citation type="journal article" date="2005" name="Nature">
        <title>The genome of the social amoeba Dictyostelium discoideum.</title>
        <authorList>
            <consortium name="The Dictyostelium discoideum Sequencing Consortium"/>
            <person name="Eichinger L."/>
            <person name="Pachebat J.A."/>
            <person name="Glockner G."/>
            <person name="Rajandream M.A."/>
            <person name="Sucgang R."/>
            <person name="Berriman M."/>
            <person name="Song J."/>
            <person name="Olsen R."/>
            <person name="Szafranski K."/>
            <person name="Xu Q."/>
            <person name="Tunggal B."/>
            <person name="Kummerfeld S."/>
            <person name="Madera M."/>
            <person name="Konfortov B.A."/>
            <person name="Rivero F."/>
            <person name="Bankier A.T."/>
            <person name="Lehmann R."/>
            <person name="Hamlin N."/>
            <person name="Davies R."/>
            <person name="Gaudet P."/>
            <person name="Fey P."/>
            <person name="Pilcher K."/>
            <person name="Chen G."/>
            <person name="Saunders D."/>
            <person name="Sodergren E."/>
            <person name="Davis P."/>
            <person name="Kerhornou A."/>
            <person name="Nie X."/>
            <person name="Hall N."/>
            <person name="Anjard C."/>
            <person name="Hemphill L."/>
            <person name="Bason N."/>
            <person name="Farbrother P."/>
            <person name="Desany B."/>
            <person name="Just E."/>
            <person name="Morio T."/>
            <person name="Rost R."/>
            <person name="Churcher C."/>
            <person name="Cooper J."/>
            <person name="Haydock S."/>
            <person name="van Driessche N."/>
            <person name="Cronin A."/>
            <person name="Goodhead I."/>
            <person name="Muzny D."/>
            <person name="Mourier T."/>
            <person name="Pain A."/>
            <person name="Lu M."/>
            <person name="Harper D."/>
            <person name="Lindsay R."/>
            <person name="Hauser H."/>
            <person name="James K."/>
            <person name="Quiles M."/>
            <person name="Madan Babu M."/>
            <person name="Saito T."/>
            <person name="Buchrieser C."/>
            <person name="Wardroper A."/>
            <person name="Felder M."/>
            <person name="Thangavelu M."/>
            <person name="Johnson D."/>
            <person name="Knights A."/>
            <person name="Loulseged H."/>
            <person name="Mungall K."/>
            <person name="Oliver K."/>
            <person name="Price C."/>
            <person name="Quail M.A."/>
            <person name="Urushihara H."/>
            <person name="Hernandez J."/>
            <person name="Rabbinowitsch E."/>
            <person name="Steffen D."/>
            <person name="Sanders M."/>
            <person name="Ma J."/>
            <person name="Kohara Y."/>
            <person name="Sharp S."/>
            <person name="Simmonds M."/>
            <person name="Spiegler S."/>
            <person name="Tivey A."/>
            <person name="Sugano S."/>
            <person name="White B."/>
            <person name="Walker D."/>
            <person name="Woodward J."/>
            <person name="Winckler T."/>
            <person name="Tanaka Y."/>
            <person name="Shaulsky G."/>
            <person name="Schleicher M."/>
            <person name="Weinstock G."/>
            <person name="Rosenthal A."/>
            <person name="Cox E.C."/>
            <person name="Chisholm R.L."/>
            <person name="Gibbs R."/>
            <person name="Loomis W.F."/>
            <person name="Platzer M."/>
            <person name="Kay R.R."/>
            <person name="Williams J."/>
            <person name="Dear P.H."/>
            <person name="Noegel A.A."/>
            <person name="Barrell B."/>
            <person name="Kuspa A."/>
        </authorList>
    </citation>
    <scope>NUCLEOTIDE SEQUENCE [LARGE SCALE GENOMIC DNA]</scope>
    <source>
        <strain evidence="1 2">AX4</strain>
    </source>
</reference>
<evidence type="ECO:0000313" key="2">
    <source>
        <dbReference type="Proteomes" id="UP000002195"/>
    </source>
</evidence>
<dbReference type="OMA" id="CCEVHRY"/>
<dbReference type="FunCoup" id="Q54CN4">
    <property type="interactions" value="131"/>
</dbReference>
<name>Q54CN4_DICDI</name>
<dbReference type="HOGENOM" id="CLU_112677_0_0_1"/>
<proteinExistence type="predicted"/>
<evidence type="ECO:0000313" key="1">
    <source>
        <dbReference type="EMBL" id="EAL61030.1"/>
    </source>
</evidence>
<dbReference type="PaxDb" id="44689-DDB0219796"/>
<dbReference type="GeneID" id="8628900"/>
<dbReference type="KEGG" id="ddi:DDB_G0292962"/>
<dbReference type="RefSeq" id="XP_629382.1">
    <property type="nucleotide sequence ID" value="XM_629380.1"/>
</dbReference>
<sequence>MGNYFFKEKEKEMSLVEVNQERVLDVYLNVYSNSSDELIGARIYKKGAVEEYIGTNAGHYSIIIDRNGESDDDDHPVGLEIHLVMKDAMNSIETGFKESERSSNSTKLIRTVKVGKALLIKTKEYVEGDDYDRKAIIGNRFHESFYTFIKEICGGDNSWGRKNNCHNFAKYCLEEELHLKWPETVQSPCDNYPFLLDTLKIQKSASIQTNQSS</sequence>
<keyword evidence="2" id="KW-1185">Reference proteome</keyword>
<evidence type="ECO:0008006" key="3">
    <source>
        <dbReference type="Google" id="ProtNLM"/>
    </source>
</evidence>
<dbReference type="VEuPathDB" id="AmoebaDB:DDB_G0292962"/>
<dbReference type="PhylomeDB" id="Q54CN4"/>
<dbReference type="PANTHER" id="PTHR36197:SF2">
    <property type="entry name" value="LRAT DOMAIN-CONTAINING PROTEIN-RELATED"/>
    <property type="match status" value="1"/>
</dbReference>
<dbReference type="PANTHER" id="PTHR36197">
    <property type="entry name" value="LRAT DOMAIN-CONTAINING PROTEIN-RELATED"/>
    <property type="match status" value="1"/>
</dbReference>